<dbReference type="InterPro" id="IPR000412">
    <property type="entry name" value="ABC_2_transport"/>
</dbReference>
<keyword evidence="5" id="KW-0046">Antibiotic resistance</keyword>
<keyword evidence="3 6" id="KW-1133">Transmembrane helix</keyword>
<feature type="domain" description="ABC-2 type transporter transmembrane" evidence="7">
    <location>
        <begin position="16"/>
        <end position="213"/>
    </location>
</feature>
<comment type="caution">
    <text evidence="8">The sequence shown here is derived from an EMBL/GenBank/DDBJ whole genome shotgun (WGS) entry which is preliminary data.</text>
</comment>
<keyword evidence="9" id="KW-1185">Reference proteome</keyword>
<dbReference type="PANTHER" id="PTHR43229">
    <property type="entry name" value="NODULATION PROTEIN J"/>
    <property type="match status" value="1"/>
</dbReference>
<protein>
    <submittedName>
        <fullName evidence="8">ABC transporter permease</fullName>
    </submittedName>
</protein>
<feature type="transmembrane region" description="Helical" evidence="6">
    <location>
        <begin position="168"/>
        <end position="188"/>
    </location>
</feature>
<evidence type="ECO:0000256" key="4">
    <source>
        <dbReference type="ARBA" id="ARBA00023136"/>
    </source>
</evidence>
<dbReference type="InterPro" id="IPR051784">
    <property type="entry name" value="Nod_factor_ABC_transporter"/>
</dbReference>
<dbReference type="EMBL" id="WBJZ01000001">
    <property type="protein sequence ID" value="KAB1662474.1"/>
    <property type="molecule type" value="Genomic_DNA"/>
</dbReference>
<dbReference type="InterPro" id="IPR013525">
    <property type="entry name" value="ABC2_TM"/>
</dbReference>
<dbReference type="GO" id="GO:0046677">
    <property type="term" value="P:response to antibiotic"/>
    <property type="evidence" value="ECO:0007669"/>
    <property type="project" value="UniProtKB-KW"/>
</dbReference>
<accession>A0A7J5C1I7</accession>
<keyword evidence="4 6" id="KW-0472">Membrane</keyword>
<dbReference type="Proteomes" id="UP000467240">
    <property type="component" value="Unassembled WGS sequence"/>
</dbReference>
<evidence type="ECO:0000256" key="5">
    <source>
        <dbReference type="ARBA" id="ARBA00023251"/>
    </source>
</evidence>
<dbReference type="Pfam" id="PF01061">
    <property type="entry name" value="ABC2_membrane"/>
    <property type="match status" value="1"/>
</dbReference>
<feature type="transmembrane region" description="Helical" evidence="6">
    <location>
        <begin position="59"/>
        <end position="83"/>
    </location>
</feature>
<dbReference type="OrthoDB" id="3745966at2"/>
<comment type="subcellular location">
    <subcellularLocation>
        <location evidence="1">Membrane</location>
        <topology evidence="1">Multi-pass membrane protein</topology>
    </subcellularLocation>
</comment>
<evidence type="ECO:0000256" key="2">
    <source>
        <dbReference type="ARBA" id="ARBA00022692"/>
    </source>
</evidence>
<dbReference type="PIRSF" id="PIRSF006648">
    <property type="entry name" value="DrrB"/>
    <property type="match status" value="1"/>
</dbReference>
<evidence type="ECO:0000256" key="1">
    <source>
        <dbReference type="ARBA" id="ARBA00004141"/>
    </source>
</evidence>
<evidence type="ECO:0000313" key="8">
    <source>
        <dbReference type="EMBL" id="KAB1662474.1"/>
    </source>
</evidence>
<dbReference type="RefSeq" id="WP_158038906.1">
    <property type="nucleotide sequence ID" value="NZ_JACCFV010000001.1"/>
</dbReference>
<evidence type="ECO:0000256" key="6">
    <source>
        <dbReference type="SAM" id="Phobius"/>
    </source>
</evidence>
<dbReference type="AlphaFoldDB" id="A0A7J5C1I7"/>
<gene>
    <name evidence="8" type="ORF">F8O01_00555</name>
</gene>
<dbReference type="PANTHER" id="PTHR43229:SF2">
    <property type="entry name" value="NODULATION PROTEIN J"/>
    <property type="match status" value="1"/>
</dbReference>
<evidence type="ECO:0000256" key="3">
    <source>
        <dbReference type="ARBA" id="ARBA00022989"/>
    </source>
</evidence>
<feature type="transmembrane region" description="Helical" evidence="6">
    <location>
        <begin position="222"/>
        <end position="245"/>
    </location>
</feature>
<proteinExistence type="predicted"/>
<evidence type="ECO:0000259" key="7">
    <source>
        <dbReference type="Pfam" id="PF01061"/>
    </source>
</evidence>
<keyword evidence="2 6" id="KW-0812">Transmembrane</keyword>
<organism evidence="8 9">
    <name type="scientific">Pseudoclavibacter chungangensis</name>
    <dbReference type="NCBI Taxonomy" id="587635"/>
    <lineage>
        <taxon>Bacteria</taxon>
        <taxon>Bacillati</taxon>
        <taxon>Actinomycetota</taxon>
        <taxon>Actinomycetes</taxon>
        <taxon>Micrococcales</taxon>
        <taxon>Microbacteriaceae</taxon>
        <taxon>Pseudoclavibacter</taxon>
    </lineage>
</organism>
<sequence>MTTIVGGTRLALVHAKYALLEQSRVPIAIISSLAFPVLIFCFFVLPVEAVRENPAAATATMFAMIVFAFMSNGLFSFGLDLAQQRELPWVPYLRTLPGPPASRLAGLVLSTLVTASLAMVLVLTIGLLFTAARPEPLAVVVAGLAVIVSSVPSALLGLIIGTACSAKAAIAVTQLVMFTTAFASGLFMPPEVFPAWLELGSRILPVRAARDLTISIALGEAIPVWAIPVLLAWTIALGVIGIRLYRRDEGRRFR</sequence>
<dbReference type="GO" id="GO:0043190">
    <property type="term" value="C:ATP-binding cassette (ABC) transporter complex"/>
    <property type="evidence" value="ECO:0007669"/>
    <property type="project" value="InterPro"/>
</dbReference>
<name>A0A7J5C1I7_9MICO</name>
<feature type="transmembrane region" description="Helical" evidence="6">
    <location>
        <begin position="104"/>
        <end position="131"/>
    </location>
</feature>
<evidence type="ECO:0000313" key="9">
    <source>
        <dbReference type="Proteomes" id="UP000467240"/>
    </source>
</evidence>
<feature type="transmembrane region" description="Helical" evidence="6">
    <location>
        <begin position="137"/>
        <end position="161"/>
    </location>
</feature>
<reference evidence="8 9" key="1">
    <citation type="submission" date="2019-09" db="EMBL/GenBank/DDBJ databases">
        <title>Phylogeny of genus Pseudoclavibacter and closely related genus.</title>
        <authorList>
            <person name="Li Y."/>
        </authorList>
    </citation>
    <scope>NUCLEOTIDE SEQUENCE [LARGE SCALE GENOMIC DNA]</scope>
    <source>
        <strain evidence="8 9">DSM 23821</strain>
    </source>
</reference>
<dbReference type="GO" id="GO:0140359">
    <property type="term" value="F:ABC-type transporter activity"/>
    <property type="evidence" value="ECO:0007669"/>
    <property type="project" value="InterPro"/>
</dbReference>
<feature type="transmembrane region" description="Helical" evidence="6">
    <location>
        <begin position="25"/>
        <end position="47"/>
    </location>
</feature>